<dbReference type="InterPro" id="IPR006059">
    <property type="entry name" value="SBP"/>
</dbReference>
<organism evidence="2 3">
    <name type="scientific">Mycetocola tolaasinivorans</name>
    <dbReference type="NCBI Taxonomy" id="76635"/>
    <lineage>
        <taxon>Bacteria</taxon>
        <taxon>Bacillati</taxon>
        <taxon>Actinomycetota</taxon>
        <taxon>Actinomycetes</taxon>
        <taxon>Micrococcales</taxon>
        <taxon>Microbacteriaceae</taxon>
        <taxon>Mycetocola</taxon>
    </lineage>
</organism>
<dbReference type="RefSeq" id="WP_121647123.1">
    <property type="nucleotide sequence ID" value="NZ_RCUX01000001.1"/>
</dbReference>
<dbReference type="PANTHER" id="PTHR43649:SF30">
    <property type="entry name" value="ABC TRANSPORTER SUBSTRATE-BINDING PROTEIN"/>
    <property type="match status" value="1"/>
</dbReference>
<dbReference type="EMBL" id="RCUX01000001">
    <property type="protein sequence ID" value="RLP78031.1"/>
    <property type="molecule type" value="Genomic_DNA"/>
</dbReference>
<comment type="caution">
    <text evidence="2">The sequence shown here is derived from an EMBL/GenBank/DDBJ whole genome shotgun (WGS) entry which is preliminary data.</text>
</comment>
<evidence type="ECO:0000313" key="3">
    <source>
        <dbReference type="Proteomes" id="UP000272503"/>
    </source>
</evidence>
<dbReference type="InterPro" id="IPR050490">
    <property type="entry name" value="Bact_solute-bd_prot1"/>
</dbReference>
<dbReference type="Gene3D" id="3.40.190.10">
    <property type="entry name" value="Periplasmic binding protein-like II"/>
    <property type="match status" value="2"/>
</dbReference>
<reference evidence="2 3" key="1">
    <citation type="submission" date="2018-10" db="EMBL/GenBank/DDBJ databases">
        <authorList>
            <person name="Li J."/>
        </authorList>
    </citation>
    <scope>NUCLEOTIDE SEQUENCE [LARGE SCALE GENOMIC DNA]</scope>
    <source>
        <strain evidence="2 3">IF 016277</strain>
    </source>
</reference>
<gene>
    <name evidence="2" type="ORF">D9V32_01500</name>
</gene>
<accession>A0A3L7AEF8</accession>
<keyword evidence="1" id="KW-0732">Signal</keyword>
<dbReference type="PROSITE" id="PS51318">
    <property type="entry name" value="TAT"/>
    <property type="match status" value="1"/>
</dbReference>
<keyword evidence="3" id="KW-1185">Reference proteome</keyword>
<evidence type="ECO:0000256" key="1">
    <source>
        <dbReference type="SAM" id="SignalP"/>
    </source>
</evidence>
<dbReference type="CDD" id="cd14748">
    <property type="entry name" value="PBP2_UgpB"/>
    <property type="match status" value="1"/>
</dbReference>
<dbReference type="Proteomes" id="UP000272503">
    <property type="component" value="Unassembled WGS sequence"/>
</dbReference>
<protein>
    <submittedName>
        <fullName evidence="2">ABC transporter substrate-binding protein</fullName>
    </submittedName>
</protein>
<feature type="chain" id="PRO_5018188928" evidence="1">
    <location>
        <begin position="33"/>
        <end position="440"/>
    </location>
</feature>
<dbReference type="AlphaFoldDB" id="A0A3L7AEF8"/>
<sequence>MSSPIRKKLLATAGAALAFTVALTGCSTAAPAAPADEEVSIEFYYPDQVGTLGTLIDGYLKEFAAEHPKIKVKGVYSGDYDQTLTAVNTAIDGGKAPALAIMDQTFVLDLVERKAISSWDDYLKDDESKKWLDGFYPQFMKNSIDGDGHVWGVPFARSTIVQYWNKDFFTKAGLDPEHGPATRSELLDSARATQEKGGAKYGLFIPTSTGTAYWLYQALVQQAGGDGAISNADGTKVTLDTPENVKALEFWASLGAEGIAPSTEVAWSTSTDDFLAGQTAMLWTTSGRMGTIQDKASFDWGVSALPKDVAAGAPTGGGSLMLFQEGVSDKQREAAVTLAKFLTTPERAADVSVKSGYIATSDAAWNDPAMVAHVKKFPQAIAAHDAVADAIPEMATVDRDRVVYQTLAPALQSVLLNGADAKEALSKAQAEITKILAEHK</sequence>
<dbReference type="PROSITE" id="PS51257">
    <property type="entry name" value="PROKAR_LIPOPROTEIN"/>
    <property type="match status" value="1"/>
</dbReference>
<proteinExistence type="predicted"/>
<dbReference type="OrthoDB" id="9780991at2"/>
<evidence type="ECO:0000313" key="2">
    <source>
        <dbReference type="EMBL" id="RLP78031.1"/>
    </source>
</evidence>
<dbReference type="Pfam" id="PF13416">
    <property type="entry name" value="SBP_bac_8"/>
    <property type="match status" value="1"/>
</dbReference>
<feature type="signal peptide" evidence="1">
    <location>
        <begin position="1"/>
        <end position="32"/>
    </location>
</feature>
<name>A0A3L7AEF8_9MICO</name>
<dbReference type="InterPro" id="IPR006311">
    <property type="entry name" value="TAT_signal"/>
</dbReference>
<dbReference type="PANTHER" id="PTHR43649">
    <property type="entry name" value="ARABINOSE-BINDING PROTEIN-RELATED"/>
    <property type="match status" value="1"/>
</dbReference>
<dbReference type="SUPFAM" id="SSF53850">
    <property type="entry name" value="Periplasmic binding protein-like II"/>
    <property type="match status" value="1"/>
</dbReference>